<reference evidence="1" key="1">
    <citation type="submission" date="2021-02" db="EMBL/GenBank/DDBJ databases">
        <authorList>
            <person name="Nowell W R."/>
        </authorList>
    </citation>
    <scope>NUCLEOTIDE SEQUENCE</scope>
</reference>
<evidence type="ECO:0000313" key="2">
    <source>
        <dbReference type="Proteomes" id="UP000663866"/>
    </source>
</evidence>
<dbReference type="Proteomes" id="UP000663866">
    <property type="component" value="Unassembled WGS sequence"/>
</dbReference>
<dbReference type="AlphaFoldDB" id="A0A821HKL4"/>
<comment type="caution">
    <text evidence="1">The sequence shown here is derived from an EMBL/GenBank/DDBJ whole genome shotgun (WGS) entry which is preliminary data.</text>
</comment>
<proteinExistence type="predicted"/>
<evidence type="ECO:0000313" key="1">
    <source>
        <dbReference type="EMBL" id="CAF4689665.1"/>
    </source>
</evidence>
<sequence length="21" mass="2026">MAGIIAAILASITGIVLALTL</sequence>
<feature type="non-terminal residue" evidence="1">
    <location>
        <position position="1"/>
    </location>
</feature>
<name>A0A821HKL4_9BILA</name>
<feature type="non-terminal residue" evidence="1">
    <location>
        <position position="21"/>
    </location>
</feature>
<organism evidence="1 2">
    <name type="scientific">Rotaria magnacalcarata</name>
    <dbReference type="NCBI Taxonomy" id="392030"/>
    <lineage>
        <taxon>Eukaryota</taxon>
        <taxon>Metazoa</taxon>
        <taxon>Spiralia</taxon>
        <taxon>Gnathifera</taxon>
        <taxon>Rotifera</taxon>
        <taxon>Eurotatoria</taxon>
        <taxon>Bdelloidea</taxon>
        <taxon>Philodinida</taxon>
        <taxon>Philodinidae</taxon>
        <taxon>Rotaria</taxon>
    </lineage>
</organism>
<dbReference type="EMBL" id="CAJOBG010097562">
    <property type="protein sequence ID" value="CAF4689665.1"/>
    <property type="molecule type" value="Genomic_DNA"/>
</dbReference>
<keyword evidence="2" id="KW-1185">Reference proteome</keyword>
<protein>
    <submittedName>
        <fullName evidence="1">Uncharacterized protein</fullName>
    </submittedName>
</protein>
<accession>A0A821HKL4</accession>
<gene>
    <name evidence="1" type="ORF">OVN521_LOCUS48015</name>
</gene>